<keyword evidence="7" id="KW-0503">Monooxygenase</keyword>
<dbReference type="GO" id="GO:0006707">
    <property type="term" value="P:cholesterol catabolic process"/>
    <property type="evidence" value="ECO:0007669"/>
    <property type="project" value="TreeGrafter"/>
</dbReference>
<dbReference type="EMBL" id="RFFH01000007">
    <property type="protein sequence ID" value="RMI31317.1"/>
    <property type="molecule type" value="Genomic_DNA"/>
</dbReference>
<keyword evidence="3" id="KW-0349">Heme</keyword>
<evidence type="ECO:0000256" key="1">
    <source>
        <dbReference type="ARBA" id="ARBA00001971"/>
    </source>
</evidence>
<evidence type="ECO:0000256" key="7">
    <source>
        <dbReference type="ARBA" id="ARBA00023033"/>
    </source>
</evidence>
<dbReference type="OrthoDB" id="3213397at2"/>
<gene>
    <name evidence="8" type="ORF">EBN03_18310</name>
</gene>
<comment type="similarity">
    <text evidence="2">Belongs to the cytochrome P450 family.</text>
</comment>
<comment type="cofactor">
    <cofactor evidence="1">
        <name>heme</name>
        <dbReference type="ChEBI" id="CHEBI:30413"/>
    </cofactor>
</comment>
<comment type="caution">
    <text evidence="8">The sequence shown here is derived from an EMBL/GenBank/DDBJ whole genome shotgun (WGS) entry which is preliminary data.</text>
</comment>
<dbReference type="AlphaFoldDB" id="A0A3M2L104"/>
<dbReference type="Proteomes" id="UP000279275">
    <property type="component" value="Unassembled WGS sequence"/>
</dbReference>
<keyword evidence="4" id="KW-0479">Metal-binding</keyword>
<accession>A0A3M2L104</accession>
<dbReference type="InterPro" id="IPR036396">
    <property type="entry name" value="Cyt_P450_sf"/>
</dbReference>
<evidence type="ECO:0000313" key="8">
    <source>
        <dbReference type="EMBL" id="RMI31317.1"/>
    </source>
</evidence>
<dbReference type="PANTHER" id="PTHR46696">
    <property type="entry name" value="P450, PUTATIVE (EUROFUNG)-RELATED"/>
    <property type="match status" value="1"/>
</dbReference>
<keyword evidence="5" id="KW-0560">Oxidoreductase</keyword>
<dbReference type="InterPro" id="IPR001128">
    <property type="entry name" value="Cyt_P450"/>
</dbReference>
<dbReference type="SUPFAM" id="SSF48264">
    <property type="entry name" value="Cytochrome P450"/>
    <property type="match status" value="1"/>
</dbReference>
<keyword evidence="6" id="KW-0408">Iron</keyword>
<dbReference type="PRINTS" id="PR00359">
    <property type="entry name" value="BP450"/>
</dbReference>
<dbReference type="Pfam" id="PF00067">
    <property type="entry name" value="p450"/>
    <property type="match status" value="1"/>
</dbReference>
<name>A0A3M2L104_9NOCA</name>
<dbReference type="RefSeq" id="WP_122189267.1">
    <property type="nucleotide sequence ID" value="NZ_RFFH01000007.1"/>
</dbReference>
<dbReference type="PANTHER" id="PTHR46696:SF4">
    <property type="entry name" value="BIOTIN BIOSYNTHESIS CYTOCHROME P450"/>
    <property type="match status" value="1"/>
</dbReference>
<dbReference type="GO" id="GO:0036199">
    <property type="term" value="F:cholest-4-en-3-one 26-monooxygenase activity"/>
    <property type="evidence" value="ECO:0007669"/>
    <property type="project" value="TreeGrafter"/>
</dbReference>
<keyword evidence="9" id="KW-1185">Reference proteome</keyword>
<dbReference type="FunFam" id="1.10.630.10:FF:000018">
    <property type="entry name" value="Cytochrome P450 monooxygenase"/>
    <property type="match status" value="1"/>
</dbReference>
<dbReference type="GO" id="GO:0020037">
    <property type="term" value="F:heme binding"/>
    <property type="evidence" value="ECO:0007669"/>
    <property type="project" value="InterPro"/>
</dbReference>
<evidence type="ECO:0000313" key="9">
    <source>
        <dbReference type="Proteomes" id="UP000279275"/>
    </source>
</evidence>
<dbReference type="InterPro" id="IPR002397">
    <property type="entry name" value="Cyt_P450_B"/>
</dbReference>
<proteinExistence type="inferred from homology"/>
<evidence type="ECO:0000256" key="4">
    <source>
        <dbReference type="ARBA" id="ARBA00022723"/>
    </source>
</evidence>
<evidence type="ECO:0000256" key="3">
    <source>
        <dbReference type="ARBA" id="ARBA00022617"/>
    </source>
</evidence>
<sequence>MSSTMSVVPPAFVPCTEESWRAPWPMYRALRDHDPVHRVRHDDPAEDYWVLSRYTHVYDAVRDHETFSSANGLTIRYDELEAAGLADNPPMVMQDPPQHTAFRRSVSRGFTPRQVADVEPEVRRFVVERIERLRAEGGGDIVTQLFKPLPTMVVAHYLGVPESDRDRFDVWTDLVVEASANGNPLHAQQAIAEMMVYFTELIDRRRREPADDTISHLLAAGTGVAADDYAGIIEILGFAFTMVAGGNDTTTGLLGGAIQMLARQPEQRALLTADPSRIPAAVEEFARLTSPVQGLCRTTTRDVDLDGTVIPAGRKTLLLYGSANRDDREFGPDADELNVLRDPKQILTFAHGAHHCLGAAAARLQARVALTELLSRCPDFDVDIDAVRYAPGYYVRRPTTVPFML</sequence>
<evidence type="ECO:0000256" key="5">
    <source>
        <dbReference type="ARBA" id="ARBA00023002"/>
    </source>
</evidence>
<dbReference type="CDD" id="cd11078">
    <property type="entry name" value="CYP130-like"/>
    <property type="match status" value="1"/>
</dbReference>
<dbReference type="Gene3D" id="1.10.630.10">
    <property type="entry name" value="Cytochrome P450"/>
    <property type="match status" value="1"/>
</dbReference>
<reference evidence="8 9" key="1">
    <citation type="submission" date="2018-10" db="EMBL/GenBank/DDBJ databases">
        <title>Isolation from cow dung.</title>
        <authorList>
            <person name="Ling L."/>
        </authorList>
    </citation>
    <scope>NUCLEOTIDE SEQUENCE [LARGE SCALE GENOMIC DNA]</scope>
    <source>
        <strain evidence="8 9">NEAU-LL90</strain>
    </source>
</reference>
<dbReference type="GO" id="GO:0005506">
    <property type="term" value="F:iron ion binding"/>
    <property type="evidence" value="ECO:0007669"/>
    <property type="project" value="InterPro"/>
</dbReference>
<organism evidence="8 9">
    <name type="scientific">Nocardia stercoris</name>
    <dbReference type="NCBI Taxonomy" id="2483361"/>
    <lineage>
        <taxon>Bacteria</taxon>
        <taxon>Bacillati</taxon>
        <taxon>Actinomycetota</taxon>
        <taxon>Actinomycetes</taxon>
        <taxon>Mycobacteriales</taxon>
        <taxon>Nocardiaceae</taxon>
        <taxon>Nocardia</taxon>
    </lineage>
</organism>
<evidence type="ECO:0000256" key="6">
    <source>
        <dbReference type="ARBA" id="ARBA00023004"/>
    </source>
</evidence>
<dbReference type="GO" id="GO:0008395">
    <property type="term" value="F:steroid hydroxylase activity"/>
    <property type="evidence" value="ECO:0007669"/>
    <property type="project" value="TreeGrafter"/>
</dbReference>
<evidence type="ECO:0000256" key="2">
    <source>
        <dbReference type="ARBA" id="ARBA00010617"/>
    </source>
</evidence>
<protein>
    <submittedName>
        <fullName evidence="8">Cytochrome P450</fullName>
    </submittedName>
</protein>